<comment type="caution">
    <text evidence="1">The sequence shown here is derived from an EMBL/GenBank/DDBJ whole genome shotgun (WGS) entry which is preliminary data.</text>
</comment>
<organism evidence="1 2">
    <name type="scientific">Syncephalastrum racemosum</name>
    <name type="common">Filamentous fungus</name>
    <dbReference type="NCBI Taxonomy" id="13706"/>
    <lineage>
        <taxon>Eukaryota</taxon>
        <taxon>Fungi</taxon>
        <taxon>Fungi incertae sedis</taxon>
        <taxon>Mucoromycota</taxon>
        <taxon>Mucoromycotina</taxon>
        <taxon>Mucoromycetes</taxon>
        <taxon>Mucorales</taxon>
        <taxon>Syncephalastraceae</taxon>
        <taxon>Syncephalastrum</taxon>
    </lineage>
</organism>
<reference evidence="1 2" key="1">
    <citation type="submission" date="2016-07" db="EMBL/GenBank/DDBJ databases">
        <title>Pervasive Adenine N6-methylation of Active Genes in Fungi.</title>
        <authorList>
            <consortium name="DOE Joint Genome Institute"/>
            <person name="Mondo S.J."/>
            <person name="Dannebaum R.O."/>
            <person name="Kuo R.C."/>
            <person name="Labutti K."/>
            <person name="Haridas S."/>
            <person name="Kuo A."/>
            <person name="Salamov A."/>
            <person name="Ahrendt S.R."/>
            <person name="Lipzen A."/>
            <person name="Sullivan W."/>
            <person name="Andreopoulos W.B."/>
            <person name="Clum A."/>
            <person name="Lindquist E."/>
            <person name="Daum C."/>
            <person name="Ramamoorthy G.K."/>
            <person name="Gryganskyi A."/>
            <person name="Culley D."/>
            <person name="Magnuson J.K."/>
            <person name="James T.Y."/>
            <person name="O'Malley M.A."/>
            <person name="Stajich J.E."/>
            <person name="Spatafora J.W."/>
            <person name="Visel A."/>
            <person name="Grigoriev I.V."/>
        </authorList>
    </citation>
    <scope>NUCLEOTIDE SEQUENCE [LARGE SCALE GENOMIC DNA]</scope>
    <source>
        <strain evidence="1 2">NRRL 2496</strain>
    </source>
</reference>
<dbReference type="OMA" id="DTETCWH"/>
<evidence type="ECO:0000313" key="1">
    <source>
        <dbReference type="EMBL" id="ORY94692.1"/>
    </source>
</evidence>
<protein>
    <submittedName>
        <fullName evidence="1">Uncharacterized protein</fullName>
    </submittedName>
</protein>
<keyword evidence="2" id="KW-1185">Reference proteome</keyword>
<proteinExistence type="predicted"/>
<dbReference type="OrthoDB" id="1684102at2759"/>
<dbReference type="AlphaFoldDB" id="A0A1X2H832"/>
<name>A0A1X2H832_SYNRA</name>
<gene>
    <name evidence="1" type="ORF">BCR43DRAFT_494443</name>
</gene>
<sequence>MSISEDKTSLRRTPRPTVTRWCRSCRRVVLFASLTVLLTLTLGFLQRRHSQSARRLDDPPIWPKQITEEETSRNSAYTPSMFRSEQLEINHYLPVTAILNRIDTASGINYTVQHLLKYPYFKELYIYNQLHEEPLTTEQFEVMNNTRGTAAGIHHEEVPVHIYEKEPTEDNEDELDGRLELCAASIYDHCYFQDDTVLNLYLDSLYTQYMDRPDRIHAHIRSVDYLDNLRWRFENQDIGLHAGYADLRHGAFVPKSLVQSLLDQKDLVSFVLLSNQYPVLLANPSLRNGTEPATSVKAPHDDIYKALVRLEHDLSEQIRSSAENIKSDASAACHNDRCVFTTSMDPFSARRDVAFTSTNFSSIPQWDAMLREWEDTPSTWQPHLTVDQNLTTCWNSYLHPKAGDYFGLNMVGTIRAKRLVIYAHLRSETYSVSVKQNDQWVSCRTTLPADAQAAGRTVLKLEDCPGVQAFKAIRFTFTKDHHTPFELCGLAVDNMLV</sequence>
<accession>A0A1X2H832</accession>
<dbReference type="Proteomes" id="UP000242180">
    <property type="component" value="Unassembled WGS sequence"/>
</dbReference>
<dbReference type="EMBL" id="MCGN01000007">
    <property type="protein sequence ID" value="ORY94692.1"/>
    <property type="molecule type" value="Genomic_DNA"/>
</dbReference>
<dbReference type="InParanoid" id="A0A1X2H832"/>
<evidence type="ECO:0000313" key="2">
    <source>
        <dbReference type="Proteomes" id="UP000242180"/>
    </source>
</evidence>